<dbReference type="EMBL" id="KV429057">
    <property type="protein sequence ID" value="KZT69528.1"/>
    <property type="molecule type" value="Genomic_DNA"/>
</dbReference>
<feature type="compositionally biased region" description="Polar residues" evidence="1">
    <location>
        <begin position="1"/>
        <end position="23"/>
    </location>
</feature>
<reference evidence="2 3" key="1">
    <citation type="journal article" date="2016" name="Mol. Biol. Evol.">
        <title>Comparative Genomics of Early-Diverging Mushroom-Forming Fungi Provides Insights into the Origins of Lignocellulose Decay Capabilities.</title>
        <authorList>
            <person name="Nagy L.G."/>
            <person name="Riley R."/>
            <person name="Tritt A."/>
            <person name="Adam C."/>
            <person name="Daum C."/>
            <person name="Floudas D."/>
            <person name="Sun H."/>
            <person name="Yadav J.S."/>
            <person name="Pangilinan J."/>
            <person name="Larsson K.H."/>
            <person name="Matsuura K."/>
            <person name="Barry K."/>
            <person name="Labutti K."/>
            <person name="Kuo R."/>
            <person name="Ohm R.A."/>
            <person name="Bhattacharya S.S."/>
            <person name="Shirouzu T."/>
            <person name="Yoshinaga Y."/>
            <person name="Martin F.M."/>
            <person name="Grigoriev I.V."/>
            <person name="Hibbett D.S."/>
        </authorList>
    </citation>
    <scope>NUCLEOTIDE SEQUENCE [LARGE SCALE GENOMIC DNA]</scope>
    <source>
        <strain evidence="2 3">L-15889</strain>
    </source>
</reference>
<organism evidence="2 3">
    <name type="scientific">Daedalea quercina L-15889</name>
    <dbReference type="NCBI Taxonomy" id="1314783"/>
    <lineage>
        <taxon>Eukaryota</taxon>
        <taxon>Fungi</taxon>
        <taxon>Dikarya</taxon>
        <taxon>Basidiomycota</taxon>
        <taxon>Agaricomycotina</taxon>
        <taxon>Agaricomycetes</taxon>
        <taxon>Polyporales</taxon>
        <taxon>Fomitopsis</taxon>
    </lineage>
</organism>
<evidence type="ECO:0000313" key="2">
    <source>
        <dbReference type="EMBL" id="KZT69528.1"/>
    </source>
</evidence>
<name>A0A165QIY5_9APHY</name>
<feature type="region of interest" description="Disordered" evidence="1">
    <location>
        <begin position="1"/>
        <end position="78"/>
    </location>
</feature>
<dbReference type="Proteomes" id="UP000076727">
    <property type="component" value="Unassembled WGS sequence"/>
</dbReference>
<gene>
    <name evidence="2" type="ORF">DAEQUDRAFT_726495</name>
</gene>
<dbReference type="OrthoDB" id="3003491at2759"/>
<dbReference type="AlphaFoldDB" id="A0A165QIY5"/>
<sequence>MSTQNFVGTQPVDQFPSDATSKISDSELDKREARRNPVQEPGANKRAGVASRDPAEFDTVGRSGGPHGDPKPTADPVL</sequence>
<keyword evidence="3" id="KW-1185">Reference proteome</keyword>
<evidence type="ECO:0000313" key="3">
    <source>
        <dbReference type="Proteomes" id="UP000076727"/>
    </source>
</evidence>
<proteinExistence type="predicted"/>
<accession>A0A165QIY5</accession>
<evidence type="ECO:0000256" key="1">
    <source>
        <dbReference type="SAM" id="MobiDB-lite"/>
    </source>
</evidence>
<feature type="compositionally biased region" description="Basic and acidic residues" evidence="1">
    <location>
        <begin position="24"/>
        <end position="37"/>
    </location>
</feature>
<protein>
    <submittedName>
        <fullName evidence="2">Uncharacterized protein</fullName>
    </submittedName>
</protein>